<feature type="region of interest" description="Disordered" evidence="1">
    <location>
        <begin position="264"/>
        <end position="301"/>
    </location>
</feature>
<evidence type="ECO:0000256" key="1">
    <source>
        <dbReference type="SAM" id="MobiDB-lite"/>
    </source>
</evidence>
<dbReference type="Pfam" id="PF10313">
    <property type="entry name" value="DUF2415"/>
    <property type="match status" value="1"/>
</dbReference>
<reference evidence="3" key="1">
    <citation type="submission" date="2023-04" db="EMBL/GenBank/DDBJ databases">
        <title>Aspergillus oryzae NBRC 4228.</title>
        <authorList>
            <person name="Ichikawa N."/>
            <person name="Sato H."/>
            <person name="Tonouchi N."/>
        </authorList>
    </citation>
    <scope>NUCLEOTIDE SEQUENCE</scope>
    <source>
        <strain evidence="3">NBRC 4228</strain>
    </source>
</reference>
<feature type="compositionally biased region" description="Basic and acidic residues" evidence="1">
    <location>
        <begin position="370"/>
        <end position="380"/>
    </location>
</feature>
<comment type="caution">
    <text evidence="3">The sequence shown here is derived from an EMBL/GenBank/DDBJ whole genome shotgun (WGS) entry which is preliminary data.</text>
</comment>
<dbReference type="Proteomes" id="UP001165205">
    <property type="component" value="Unassembled WGS sequence"/>
</dbReference>
<feature type="compositionally biased region" description="Polar residues" evidence="1">
    <location>
        <begin position="418"/>
        <end position="446"/>
    </location>
</feature>
<feature type="compositionally biased region" description="Basic and acidic residues" evidence="1">
    <location>
        <begin position="509"/>
        <end position="522"/>
    </location>
</feature>
<name>A0AAN4YQ34_ASPOZ</name>
<dbReference type="EMBL" id="BSYA01000150">
    <property type="protein sequence ID" value="GMG34837.1"/>
    <property type="molecule type" value="Genomic_DNA"/>
</dbReference>
<feature type="compositionally biased region" description="Polar residues" evidence="1">
    <location>
        <begin position="462"/>
        <end position="472"/>
    </location>
</feature>
<evidence type="ECO:0000313" key="4">
    <source>
        <dbReference type="Proteomes" id="UP001165205"/>
    </source>
</evidence>
<protein>
    <submittedName>
        <fullName evidence="3">Unnamed protein product</fullName>
    </submittedName>
</protein>
<evidence type="ECO:0000313" key="3">
    <source>
        <dbReference type="EMBL" id="GMG34837.1"/>
    </source>
</evidence>
<feature type="compositionally biased region" description="Basic residues" evidence="1">
    <location>
        <begin position="339"/>
        <end position="348"/>
    </location>
</feature>
<dbReference type="InterPro" id="IPR019417">
    <property type="entry name" value="DUF2415"/>
</dbReference>
<feature type="region of interest" description="Disordered" evidence="1">
    <location>
        <begin position="65"/>
        <end position="106"/>
    </location>
</feature>
<gene>
    <name evidence="3" type="ORF">Aory04_001013900</name>
</gene>
<dbReference type="InterPro" id="IPR036322">
    <property type="entry name" value="WD40_repeat_dom_sf"/>
</dbReference>
<feature type="compositionally biased region" description="Polar residues" evidence="1">
    <location>
        <begin position="353"/>
        <end position="366"/>
    </location>
</feature>
<feature type="region of interest" description="Disordered" evidence="1">
    <location>
        <begin position="336"/>
        <end position="526"/>
    </location>
</feature>
<accession>A0AAN4YQ34</accession>
<dbReference type="SUPFAM" id="SSF50978">
    <property type="entry name" value="WD40 repeat-like"/>
    <property type="match status" value="1"/>
</dbReference>
<dbReference type="PANTHER" id="PTHR43991:SF9">
    <property type="entry name" value="DUF2415 DOMAIN-CONTAINING PROTEIN"/>
    <property type="match status" value="1"/>
</dbReference>
<dbReference type="PANTHER" id="PTHR43991">
    <property type="entry name" value="WD REPEAT PROTEIN (AFU_ORTHOLOGUE AFUA_8G05640)-RELATED"/>
    <property type="match status" value="1"/>
</dbReference>
<feature type="domain" description="DUF2415" evidence="2">
    <location>
        <begin position="196"/>
        <end position="236"/>
    </location>
</feature>
<sequence>MTTDSALSLVLPHPTSNDVYLRSASTNALPCYSRCLAAGYGWIAVGGEHNGECAFIKISDRQVRVREDPSTSQPSDIDSALPIDLGAPTRTSQSWLSGDEPDSAQDADQMQLPDVQLHKFGGDIVNSVTIHRLPGDGKGLADEDIVILSRLCAIGSQSGVITVFDVKTLRDITHEPNEKSSIICQFNSSRLCCNGGAVRCMAFAPEPWDLLVWLEDKGRAGIADVRQGFLRRQIIHLDKDDPEIEEVRTDPILDDSVGLELEIDGRFSPGSGADAGQRTTLGSIDTPPNEFGGEASENPPLRDALLHDLTDRERLIVEFLNTARWTSRLEEGLTDRRTRANAHPHPAPRLRFQGSTDVSNRTSRPTSPLRHGDSLQDTSRDGTSAQPGTSDRRHNARRQASVILSQDNPEARNRTPEAGSSNIETQPSITLSWTASPSEIQSIVSDTRQRAADSSSDHSSSGNETGVGSRNYGTLGRPSATFDYSATPVDSIPRPWDHQRSRSGHRHTERQDNPAGTRHEPLRISNTELRTNVATERLRRQRQVVNETHNRNHPRYRQQILGIDNTRSPRWIRSILNELPDRSLGVGQRYQEPGTAAGIGWGADGRTL</sequence>
<dbReference type="AlphaFoldDB" id="A0AAN4YQ34"/>
<evidence type="ECO:0000259" key="2">
    <source>
        <dbReference type="Pfam" id="PF10313"/>
    </source>
</evidence>
<organism evidence="3 4">
    <name type="scientific">Aspergillus oryzae</name>
    <name type="common">Yellow koji mold</name>
    <dbReference type="NCBI Taxonomy" id="5062"/>
    <lineage>
        <taxon>Eukaryota</taxon>
        <taxon>Fungi</taxon>
        <taxon>Dikarya</taxon>
        <taxon>Ascomycota</taxon>
        <taxon>Pezizomycotina</taxon>
        <taxon>Eurotiomycetes</taxon>
        <taxon>Eurotiomycetidae</taxon>
        <taxon>Eurotiales</taxon>
        <taxon>Aspergillaceae</taxon>
        <taxon>Aspergillus</taxon>
        <taxon>Aspergillus subgen. Circumdati</taxon>
    </lineage>
</organism>
<proteinExistence type="predicted"/>